<protein>
    <submittedName>
        <fullName evidence="7">Uncharacterized protein</fullName>
    </submittedName>
</protein>
<evidence type="ECO:0000256" key="1">
    <source>
        <dbReference type="ARBA" id="ARBA00004141"/>
    </source>
</evidence>
<evidence type="ECO:0000256" key="6">
    <source>
        <dbReference type="RuleBase" id="RU363053"/>
    </source>
</evidence>
<feature type="transmembrane region" description="Helical" evidence="6">
    <location>
        <begin position="60"/>
        <end position="79"/>
    </location>
</feature>
<feature type="transmembrane region" description="Helical" evidence="6">
    <location>
        <begin position="99"/>
        <end position="122"/>
    </location>
</feature>
<accession>A0AAU9JUQ8</accession>
<dbReference type="GO" id="GO:0016020">
    <property type="term" value="C:membrane"/>
    <property type="evidence" value="ECO:0007669"/>
    <property type="project" value="UniProtKB-SubCell"/>
</dbReference>
<keyword evidence="5 6" id="KW-0472">Membrane</keyword>
<name>A0AAU9JUQ8_9CILI</name>
<gene>
    <name evidence="7" type="ORF">BSTOLATCC_MIC49353</name>
</gene>
<keyword evidence="4 6" id="KW-1133">Transmembrane helix</keyword>
<comment type="caution">
    <text evidence="7">The sequence shown here is derived from an EMBL/GenBank/DDBJ whole genome shotgun (WGS) entry which is preliminary data.</text>
</comment>
<feature type="transmembrane region" description="Helical" evidence="6">
    <location>
        <begin position="143"/>
        <end position="171"/>
    </location>
</feature>
<keyword evidence="8" id="KW-1185">Reference proteome</keyword>
<evidence type="ECO:0000256" key="2">
    <source>
        <dbReference type="ARBA" id="ARBA00006824"/>
    </source>
</evidence>
<comment type="subcellular location">
    <subcellularLocation>
        <location evidence="1">Membrane</location>
        <topology evidence="1">Multi-pass membrane protein</topology>
    </subcellularLocation>
</comment>
<evidence type="ECO:0000256" key="3">
    <source>
        <dbReference type="ARBA" id="ARBA00022692"/>
    </source>
</evidence>
<dbReference type="Pfam" id="PF04117">
    <property type="entry name" value="Mpv17_PMP22"/>
    <property type="match status" value="1"/>
</dbReference>
<evidence type="ECO:0000256" key="4">
    <source>
        <dbReference type="ARBA" id="ARBA00022989"/>
    </source>
</evidence>
<dbReference type="InterPro" id="IPR007248">
    <property type="entry name" value="Mpv17_PMP22"/>
</dbReference>
<dbReference type="EMBL" id="CAJZBQ010000048">
    <property type="protein sequence ID" value="CAG9329733.1"/>
    <property type="molecule type" value="Genomic_DNA"/>
</dbReference>
<evidence type="ECO:0000313" key="7">
    <source>
        <dbReference type="EMBL" id="CAG9329733.1"/>
    </source>
</evidence>
<dbReference type="Proteomes" id="UP001162131">
    <property type="component" value="Unassembled WGS sequence"/>
</dbReference>
<dbReference type="AlphaFoldDB" id="A0AAU9JUQ8"/>
<organism evidence="7 8">
    <name type="scientific">Blepharisma stoltei</name>
    <dbReference type="NCBI Taxonomy" id="1481888"/>
    <lineage>
        <taxon>Eukaryota</taxon>
        <taxon>Sar</taxon>
        <taxon>Alveolata</taxon>
        <taxon>Ciliophora</taxon>
        <taxon>Postciliodesmatophora</taxon>
        <taxon>Heterotrichea</taxon>
        <taxon>Heterotrichida</taxon>
        <taxon>Blepharismidae</taxon>
        <taxon>Blepharisma</taxon>
    </lineage>
</organism>
<comment type="similarity">
    <text evidence="2 6">Belongs to the peroxisomal membrane protein PXMP2/4 family.</text>
</comment>
<dbReference type="GO" id="GO:0005737">
    <property type="term" value="C:cytoplasm"/>
    <property type="evidence" value="ECO:0007669"/>
    <property type="project" value="TreeGrafter"/>
</dbReference>
<evidence type="ECO:0000313" key="8">
    <source>
        <dbReference type="Proteomes" id="UP001162131"/>
    </source>
</evidence>
<sequence>MAFQLIASYNRALNSRPLLTKSISTFFIIGASDALSQYIESRLQKKSYIQNFDMKRCFKLSCYGAFYLAPLLHGWYGFLAKKFPAPGMASTLKKLSLDQTFFCSLSIWSFFTAVTLFNGGTLKQGYEKIQKDYWETLIVNWKVWPAAMMINFSFIPLHTQVIFVNFIALFWNSYLSYISNFKN</sequence>
<dbReference type="PANTHER" id="PTHR11266:SF17">
    <property type="entry name" value="PROTEIN MPV17"/>
    <property type="match status" value="1"/>
</dbReference>
<evidence type="ECO:0000256" key="5">
    <source>
        <dbReference type="ARBA" id="ARBA00023136"/>
    </source>
</evidence>
<keyword evidence="3 6" id="KW-0812">Transmembrane</keyword>
<reference evidence="7" key="1">
    <citation type="submission" date="2021-09" db="EMBL/GenBank/DDBJ databases">
        <authorList>
            <consortium name="AG Swart"/>
            <person name="Singh M."/>
            <person name="Singh A."/>
            <person name="Seah K."/>
            <person name="Emmerich C."/>
        </authorList>
    </citation>
    <scope>NUCLEOTIDE SEQUENCE</scope>
    <source>
        <strain evidence="7">ATCC30299</strain>
    </source>
</reference>
<proteinExistence type="inferred from homology"/>
<dbReference type="PANTHER" id="PTHR11266">
    <property type="entry name" value="PEROXISOMAL MEMBRANE PROTEIN 2, PXMP2 MPV17"/>
    <property type="match status" value="1"/>
</dbReference>